<dbReference type="AlphaFoldDB" id="A0A183UIH2"/>
<organism evidence="3 4">
    <name type="scientific">Toxocara canis</name>
    <name type="common">Canine roundworm</name>
    <dbReference type="NCBI Taxonomy" id="6265"/>
    <lineage>
        <taxon>Eukaryota</taxon>
        <taxon>Metazoa</taxon>
        <taxon>Ecdysozoa</taxon>
        <taxon>Nematoda</taxon>
        <taxon>Chromadorea</taxon>
        <taxon>Rhabditida</taxon>
        <taxon>Spirurina</taxon>
        <taxon>Ascaridomorpha</taxon>
        <taxon>Ascaridoidea</taxon>
        <taxon>Toxocaridae</taxon>
        <taxon>Toxocara</taxon>
    </lineage>
</organism>
<sequence>MRPRGRGASYLSEEAIVREEMMNKLRTDSIHSERGNGARSRASATADDDDSQLTVKRRNVEEKPSLTEIFEKNPL</sequence>
<dbReference type="Proteomes" id="UP000050794">
    <property type="component" value="Unassembled WGS sequence"/>
</dbReference>
<name>A0A183UIH2_TOXCA</name>
<gene>
    <name evidence="2" type="ORF">TCNE_LOCUS8292</name>
</gene>
<evidence type="ECO:0000313" key="3">
    <source>
        <dbReference type="Proteomes" id="UP000050794"/>
    </source>
</evidence>
<evidence type="ECO:0000313" key="4">
    <source>
        <dbReference type="WBParaSite" id="TCNE_0000829201-mRNA-1"/>
    </source>
</evidence>
<evidence type="ECO:0000313" key="2">
    <source>
        <dbReference type="EMBL" id="VDM39613.1"/>
    </source>
</evidence>
<reference evidence="4" key="1">
    <citation type="submission" date="2016-06" db="UniProtKB">
        <authorList>
            <consortium name="WormBaseParasite"/>
        </authorList>
    </citation>
    <scope>IDENTIFICATION</scope>
</reference>
<evidence type="ECO:0000256" key="1">
    <source>
        <dbReference type="SAM" id="MobiDB-lite"/>
    </source>
</evidence>
<proteinExistence type="predicted"/>
<dbReference type="EMBL" id="UYWY01019868">
    <property type="protein sequence ID" value="VDM39613.1"/>
    <property type="molecule type" value="Genomic_DNA"/>
</dbReference>
<feature type="region of interest" description="Disordered" evidence="1">
    <location>
        <begin position="25"/>
        <end position="75"/>
    </location>
</feature>
<feature type="compositionally biased region" description="Basic and acidic residues" evidence="1">
    <location>
        <begin position="25"/>
        <end position="36"/>
    </location>
</feature>
<keyword evidence="3" id="KW-1185">Reference proteome</keyword>
<accession>A0A183UIH2</accession>
<reference evidence="2 3" key="2">
    <citation type="submission" date="2018-11" db="EMBL/GenBank/DDBJ databases">
        <authorList>
            <consortium name="Pathogen Informatics"/>
        </authorList>
    </citation>
    <scope>NUCLEOTIDE SEQUENCE [LARGE SCALE GENOMIC DNA]</scope>
</reference>
<dbReference type="WBParaSite" id="TCNE_0000829201-mRNA-1">
    <property type="protein sequence ID" value="TCNE_0000829201-mRNA-1"/>
    <property type="gene ID" value="TCNE_0000829201"/>
</dbReference>
<feature type="compositionally biased region" description="Basic and acidic residues" evidence="1">
    <location>
        <begin position="58"/>
        <end position="75"/>
    </location>
</feature>
<protein>
    <submittedName>
        <fullName evidence="4">Protein max</fullName>
    </submittedName>
</protein>